<evidence type="ECO:0000313" key="2">
    <source>
        <dbReference type="EMBL" id="MQP11578.1"/>
    </source>
</evidence>
<accession>A0A6A7WB60</accession>
<evidence type="ECO:0000313" key="3">
    <source>
        <dbReference type="Proteomes" id="UP000384372"/>
    </source>
</evidence>
<organism evidence="2 3">
    <name type="scientific">Segatella copri</name>
    <dbReference type="NCBI Taxonomy" id="165179"/>
    <lineage>
        <taxon>Bacteria</taxon>
        <taxon>Pseudomonadati</taxon>
        <taxon>Bacteroidota</taxon>
        <taxon>Bacteroidia</taxon>
        <taxon>Bacteroidales</taxon>
        <taxon>Prevotellaceae</taxon>
        <taxon>Segatella</taxon>
    </lineage>
</organism>
<protein>
    <submittedName>
        <fullName evidence="2">MvaI/BcnI restriction endonuclease family protein</fullName>
    </submittedName>
</protein>
<dbReference type="OrthoDB" id="9204522at2"/>
<evidence type="ECO:0000259" key="1">
    <source>
        <dbReference type="Pfam" id="PF15515"/>
    </source>
</evidence>
<dbReference type="CDD" id="cd22347">
    <property type="entry name" value="PDDEXK_nuclease"/>
    <property type="match status" value="1"/>
</dbReference>
<gene>
    <name evidence="2" type="ORF">F7D20_06290</name>
</gene>
<dbReference type="Gene3D" id="3.30.70.3570">
    <property type="entry name" value="MvaI/BcnI restriction endonuclease, recognition domain"/>
    <property type="match status" value="1"/>
</dbReference>
<keyword evidence="2" id="KW-0540">Nuclease</keyword>
<dbReference type="Pfam" id="PF15515">
    <property type="entry name" value="MvaI_BcnI"/>
    <property type="match status" value="1"/>
</dbReference>
<feature type="domain" description="MvaI/BcnI restriction endonuclease" evidence="1">
    <location>
        <begin position="165"/>
        <end position="384"/>
    </location>
</feature>
<keyword evidence="3" id="KW-1185">Reference proteome</keyword>
<keyword evidence="2" id="KW-0378">Hydrolase</keyword>
<comment type="caution">
    <text evidence="2">The sequence shown here is derived from an EMBL/GenBank/DDBJ whole genome shotgun (WGS) entry which is preliminary data.</text>
</comment>
<dbReference type="InterPro" id="IPR029127">
    <property type="entry name" value="MvaI_BcnI"/>
</dbReference>
<sequence>MVNMRPFTAFEQKNLKFLVNHNVKFTQVEITPTGLGKGILDSTAPMRTYFLENDIHNYEEQLQGQEYKQIKTACILTDTTQFFTKASFYRPNTKKGDPRMWIYGFGSYTKCNDIHVLFWYNKTLYSINITHIDIEKCYNSAILTPMKEVLSNINKEGNSASVELLNRFRAVKGQWFESEVTADTGIGRTIESFLGISMNSDKTPDYKGIELKSHRDKRSSKKNVLFTQTPDWDLSTLKSGREIVENYGYINADGFKTYQNTVQCAIPNSNMLFLNVNHLNELLELQAQKKKIEDIAVWRLVKLHQRLQIKHHETFWIEVENEVSDGKEYFRYKQIEHTKNPNVGQFDILLEQSIITVDLILCRPSGHGDTYSFKIKKKGMPLLFPESVVYKI</sequence>
<dbReference type="EMBL" id="VZAD01000056">
    <property type="protein sequence ID" value="MQP11578.1"/>
    <property type="molecule type" value="Genomic_DNA"/>
</dbReference>
<proteinExistence type="predicted"/>
<dbReference type="AlphaFoldDB" id="A0A6A7WB60"/>
<dbReference type="InterPro" id="IPR043004">
    <property type="entry name" value="MvaI_BcnI_cat"/>
</dbReference>
<keyword evidence="2" id="KW-0255">Endonuclease</keyword>
<dbReference type="Proteomes" id="UP000384372">
    <property type="component" value="Unassembled WGS sequence"/>
</dbReference>
<name>A0A6A7WB60_9BACT</name>
<dbReference type="InterPro" id="IPR043005">
    <property type="entry name" value="MvaI_BcnI_rec"/>
</dbReference>
<reference evidence="2 3" key="1">
    <citation type="submission" date="2019-09" db="EMBL/GenBank/DDBJ databases">
        <title>Distinct polysaccharide growth profiles of human intestinal Prevotella copri isolates.</title>
        <authorList>
            <person name="Fehlner-Peach H."/>
            <person name="Magnabosco C."/>
            <person name="Raghavan V."/>
            <person name="Scher J.U."/>
            <person name="Tett A."/>
            <person name="Cox L.M."/>
            <person name="Gottsegen C."/>
            <person name="Watters A."/>
            <person name="Wiltshire- Gordon J.D."/>
            <person name="Segata N."/>
            <person name="Bonneau R."/>
            <person name="Littman D.R."/>
        </authorList>
    </citation>
    <scope>NUCLEOTIDE SEQUENCE [LARGE SCALE GENOMIC DNA]</scope>
    <source>
        <strain evidence="3">iAQ1173</strain>
    </source>
</reference>
<dbReference type="RefSeq" id="WP_158463308.1">
    <property type="nucleotide sequence ID" value="NZ_VZAD01000056.1"/>
</dbReference>
<dbReference type="Gene3D" id="3.40.210.20">
    <property type="entry name" value="MvaI/BcnI restriction endonuclease, catalytic domain"/>
    <property type="match status" value="1"/>
</dbReference>
<dbReference type="GO" id="GO:0004519">
    <property type="term" value="F:endonuclease activity"/>
    <property type="evidence" value="ECO:0007669"/>
    <property type="project" value="UniProtKB-KW"/>
</dbReference>